<dbReference type="PIRSF" id="PIRSF015283">
    <property type="entry name" value="Regulatory_RpfE"/>
    <property type="match status" value="1"/>
</dbReference>
<sequence length="335" mass="36957">MKLTLLLPGLLWLDGHDGADVCKGLELPALQRLLGQGERAAGPATLSELLAAPWRGSADGLARLRARQAGLPAEQGDWLLADPVHVRVDRDRALLADVGVMSLSQAEAETLADAANRHFADDGWRIHPLEPGRWLLQLDAPAAASFSPLPDVVGEDINAHLPQGERGLDWSRLLNELQMLLYAHPLNDEREARGELGVNSLWLWGGGVEPGWRAPAEQVFADEDWLGWIAAEAGAPCLPAPYDFAGFVEQAGVRDCLVALDALQAAAQYRDAWGWREALQRLERDWFAPLLRALRQGRIDSLVLRAHGHGGLELKVRRNDLWKFWKRPLPLSALY</sequence>
<dbReference type="Proteomes" id="UP000192721">
    <property type="component" value="Unassembled WGS sequence"/>
</dbReference>
<reference evidence="1 2" key="1">
    <citation type="submission" date="2017-02" db="EMBL/GenBank/DDBJ databases">
        <title>Chromobacterium haemolyticum H5244.</title>
        <authorList>
            <person name="Gulvik C.A."/>
        </authorList>
    </citation>
    <scope>NUCLEOTIDE SEQUENCE [LARGE SCALE GENOMIC DNA]</scope>
    <source>
        <strain evidence="1 2">H5244</strain>
    </source>
</reference>
<dbReference type="RefSeq" id="WP_081554732.1">
    <property type="nucleotide sequence ID" value="NZ_MUKV01000003.1"/>
</dbReference>
<organism evidence="1 2">
    <name type="scientific">Chromobacterium haemolyticum</name>
    <dbReference type="NCBI Taxonomy" id="394935"/>
    <lineage>
        <taxon>Bacteria</taxon>
        <taxon>Pseudomonadati</taxon>
        <taxon>Pseudomonadota</taxon>
        <taxon>Betaproteobacteria</taxon>
        <taxon>Neisseriales</taxon>
        <taxon>Chromobacteriaceae</taxon>
        <taxon>Chromobacterium</taxon>
    </lineage>
</organism>
<dbReference type="EMBL" id="MUKV01000003">
    <property type="protein sequence ID" value="OQS43219.1"/>
    <property type="molecule type" value="Genomic_DNA"/>
</dbReference>
<evidence type="ECO:0008006" key="3">
    <source>
        <dbReference type="Google" id="ProtNLM"/>
    </source>
</evidence>
<evidence type="ECO:0000313" key="2">
    <source>
        <dbReference type="Proteomes" id="UP000192721"/>
    </source>
</evidence>
<proteinExistence type="predicted"/>
<comment type="caution">
    <text evidence="1">The sequence shown here is derived from an EMBL/GenBank/DDBJ whole genome shotgun (WGS) entry which is preliminary data.</text>
</comment>
<dbReference type="InterPro" id="IPR016631">
    <property type="entry name" value="Regulatory_RpfE"/>
</dbReference>
<gene>
    <name evidence="1" type="ORF">B0T45_04450</name>
</gene>
<protein>
    <recommendedName>
        <fullName evidence="3">Phosphoglycerate mutase</fullName>
    </recommendedName>
</protein>
<dbReference type="AlphaFoldDB" id="A0A1W0D894"/>
<evidence type="ECO:0000313" key="1">
    <source>
        <dbReference type="EMBL" id="OQS43219.1"/>
    </source>
</evidence>
<name>A0A1W0D894_9NEIS</name>
<accession>A0A1W0D894</accession>